<gene>
    <name evidence="8" type="primary">purQ</name>
    <name evidence="9" type="ORF">AA309_22445</name>
</gene>
<evidence type="ECO:0000313" key="10">
    <source>
        <dbReference type="Proteomes" id="UP000035489"/>
    </source>
</evidence>
<sequence>MRSAVIVFPGSNREGDVVRALKQAGSDVQKVWHAEHELPKGTDLVVLPGGFSYGDYLRCGAIAGRAAVMDAVRAHAARGGLVLGICNGFQILCESGLLPGILMRNANLKFICHRQFLKVERNDTAFTKAYVQDQAIDVCVAHGEGNYTADVETLKRLEGEGLVAFRYCDAHGHVTADANRNGSMNSIAGIYSDNLNVLGMMPHPENLIEDLVGGTDGRGLFESLVSSFPRAA</sequence>
<dbReference type="EC" id="3.5.1.2" evidence="8"/>
<evidence type="ECO:0000256" key="5">
    <source>
        <dbReference type="ARBA" id="ARBA00022801"/>
    </source>
</evidence>
<dbReference type="GO" id="GO:0004642">
    <property type="term" value="F:phosphoribosylformylglycinamidine synthase activity"/>
    <property type="evidence" value="ECO:0007669"/>
    <property type="project" value="UniProtKB-UniRule"/>
</dbReference>
<dbReference type="HAMAP" id="MF_00421">
    <property type="entry name" value="PurQ"/>
    <property type="match status" value="1"/>
</dbReference>
<dbReference type="Proteomes" id="UP000035489">
    <property type="component" value="Unassembled WGS sequence"/>
</dbReference>
<dbReference type="AlphaFoldDB" id="A0A0H1R733"/>
<dbReference type="PANTHER" id="PTHR47552:SF1">
    <property type="entry name" value="PHOSPHORIBOSYLFORMYLGLYCINAMIDINE SYNTHASE SUBUNIT PURQ"/>
    <property type="match status" value="1"/>
</dbReference>
<evidence type="ECO:0000256" key="8">
    <source>
        <dbReference type="HAMAP-Rule" id="MF_00421"/>
    </source>
</evidence>
<feature type="active site" description="Nucleophile" evidence="8">
    <location>
        <position position="86"/>
    </location>
</feature>
<proteinExistence type="inferred from homology"/>
<dbReference type="Gene3D" id="3.40.50.880">
    <property type="match status" value="1"/>
</dbReference>
<accession>A0A0H1R733</accession>
<dbReference type="GO" id="GO:0005737">
    <property type="term" value="C:cytoplasm"/>
    <property type="evidence" value="ECO:0007669"/>
    <property type="project" value="UniProtKB-SubCell"/>
</dbReference>
<evidence type="ECO:0000256" key="3">
    <source>
        <dbReference type="ARBA" id="ARBA00022741"/>
    </source>
</evidence>
<comment type="function">
    <text evidence="8">Part of the phosphoribosylformylglycinamidine synthase complex involved in the purines biosynthetic pathway. Catalyzes the ATP-dependent conversion of formylglycinamide ribonucleotide (FGAR) and glutamine to yield formylglycinamidine ribonucleotide (FGAM) and glutamate. The FGAM synthase complex is composed of three subunits. PurQ produces an ammonia molecule by converting glutamine to glutamate. PurL transfers the ammonia molecule to FGAR to form FGAM in an ATP-dependent manner. PurS interacts with PurQ and PurL and is thought to assist in the transfer of the ammonia molecule from PurQ to PurL.</text>
</comment>
<dbReference type="Pfam" id="PF13507">
    <property type="entry name" value="GATase_5"/>
    <property type="match status" value="1"/>
</dbReference>
<dbReference type="CDD" id="cd01740">
    <property type="entry name" value="GATase1_FGAR_AT"/>
    <property type="match status" value="1"/>
</dbReference>
<evidence type="ECO:0000256" key="1">
    <source>
        <dbReference type="ARBA" id="ARBA00022490"/>
    </source>
</evidence>
<dbReference type="UniPathway" id="UPA00074">
    <property type="reaction ID" value="UER00128"/>
</dbReference>
<evidence type="ECO:0000256" key="6">
    <source>
        <dbReference type="ARBA" id="ARBA00022840"/>
    </source>
</evidence>
<dbReference type="SUPFAM" id="SSF52317">
    <property type="entry name" value="Class I glutamine amidotransferase-like"/>
    <property type="match status" value="1"/>
</dbReference>
<comment type="subunit">
    <text evidence="8">Part of the FGAM synthase complex composed of 1 PurL, 1 PurQ and 2 PurS subunits.</text>
</comment>
<dbReference type="InterPro" id="IPR029062">
    <property type="entry name" value="Class_I_gatase-like"/>
</dbReference>
<dbReference type="EMBL" id="LCYG01000062">
    <property type="protein sequence ID" value="KLK90953.1"/>
    <property type="molecule type" value="Genomic_DNA"/>
</dbReference>
<keyword evidence="2 8" id="KW-0436">Ligase</keyword>
<dbReference type="NCBIfam" id="NF002957">
    <property type="entry name" value="PRK03619.1"/>
    <property type="match status" value="1"/>
</dbReference>
<feature type="active site" evidence="8">
    <location>
        <position position="203"/>
    </location>
</feature>
<keyword evidence="3 8" id="KW-0547">Nucleotide-binding</keyword>
<keyword evidence="6 8" id="KW-0067">ATP-binding</keyword>
<dbReference type="SMART" id="SM01211">
    <property type="entry name" value="GATase_5"/>
    <property type="match status" value="1"/>
</dbReference>
<dbReference type="RefSeq" id="WP_047191263.1">
    <property type="nucleotide sequence ID" value="NZ_LCYG01000062.1"/>
</dbReference>
<comment type="caution">
    <text evidence="9">The sequence shown here is derived from an EMBL/GenBank/DDBJ whole genome shotgun (WGS) entry which is preliminary data.</text>
</comment>
<dbReference type="STRING" id="1225564.AA309_22445"/>
<keyword evidence="4 8" id="KW-0658">Purine biosynthesis</keyword>
<comment type="catalytic activity">
    <reaction evidence="8">
        <text>L-glutamine + H2O = L-glutamate + NH4(+)</text>
        <dbReference type="Rhea" id="RHEA:15889"/>
        <dbReference type="ChEBI" id="CHEBI:15377"/>
        <dbReference type="ChEBI" id="CHEBI:28938"/>
        <dbReference type="ChEBI" id="CHEBI:29985"/>
        <dbReference type="ChEBI" id="CHEBI:58359"/>
        <dbReference type="EC" id="3.5.1.2"/>
    </reaction>
</comment>
<evidence type="ECO:0000256" key="4">
    <source>
        <dbReference type="ARBA" id="ARBA00022755"/>
    </source>
</evidence>
<dbReference type="InterPro" id="IPR010075">
    <property type="entry name" value="PRibForGlyAmidine_synth_PurQ"/>
</dbReference>
<protein>
    <recommendedName>
        <fullName evidence="8">Phosphoribosylformylglycinamidine synthase subunit PurQ</fullName>
        <shortName evidence="8">FGAM synthase</shortName>
        <ecNumber evidence="8">6.3.5.3</ecNumber>
    </recommendedName>
    <alternativeName>
        <fullName evidence="8">Formylglycinamide ribonucleotide amidotransferase subunit I</fullName>
        <shortName evidence="8">FGAR amidotransferase I</shortName>
        <shortName evidence="8">FGAR-AT I</shortName>
    </alternativeName>
    <alternativeName>
        <fullName evidence="8">Glutaminase PurQ</fullName>
        <ecNumber evidence="8">3.5.1.2</ecNumber>
    </alternativeName>
    <alternativeName>
        <fullName evidence="8">Phosphoribosylformylglycinamidine synthase subunit I</fullName>
    </alternativeName>
</protein>
<keyword evidence="7 8" id="KW-0315">Glutamine amidotransferase</keyword>
<evidence type="ECO:0000256" key="2">
    <source>
        <dbReference type="ARBA" id="ARBA00022598"/>
    </source>
</evidence>
<evidence type="ECO:0000313" key="9">
    <source>
        <dbReference type="EMBL" id="KLK90953.1"/>
    </source>
</evidence>
<keyword evidence="10" id="KW-1185">Reference proteome</keyword>
<dbReference type="NCBIfam" id="TIGR01737">
    <property type="entry name" value="FGAM_synth_I"/>
    <property type="match status" value="1"/>
</dbReference>
<dbReference type="GO" id="GO:0005524">
    <property type="term" value="F:ATP binding"/>
    <property type="evidence" value="ECO:0007669"/>
    <property type="project" value="UniProtKB-KW"/>
</dbReference>
<comment type="subcellular location">
    <subcellularLocation>
        <location evidence="8">Cytoplasm</location>
    </subcellularLocation>
</comment>
<dbReference type="GO" id="GO:0004359">
    <property type="term" value="F:glutaminase activity"/>
    <property type="evidence" value="ECO:0007669"/>
    <property type="project" value="UniProtKB-EC"/>
</dbReference>
<dbReference type="PIRSF" id="PIRSF001586">
    <property type="entry name" value="FGAM_synth_I"/>
    <property type="match status" value="1"/>
</dbReference>
<comment type="pathway">
    <text evidence="8">Purine metabolism; IMP biosynthesis via de novo pathway; 5-amino-1-(5-phospho-D-ribosyl)imidazole from N(2)-formyl-N(1)-(5-phospho-D-ribosyl)glycinamide: step 1/2.</text>
</comment>
<organism evidence="9 10">
    <name type="scientific">Microvirga vignae</name>
    <dbReference type="NCBI Taxonomy" id="1225564"/>
    <lineage>
        <taxon>Bacteria</taxon>
        <taxon>Pseudomonadati</taxon>
        <taxon>Pseudomonadota</taxon>
        <taxon>Alphaproteobacteria</taxon>
        <taxon>Hyphomicrobiales</taxon>
        <taxon>Methylobacteriaceae</taxon>
        <taxon>Microvirga</taxon>
    </lineage>
</organism>
<keyword evidence="5 8" id="KW-0378">Hydrolase</keyword>
<name>A0A0H1R733_9HYPH</name>
<dbReference type="GO" id="GO:0006189">
    <property type="term" value="P:'de novo' IMP biosynthetic process"/>
    <property type="evidence" value="ECO:0007669"/>
    <property type="project" value="UniProtKB-UniRule"/>
</dbReference>
<reference evidence="9 10" key="1">
    <citation type="submission" date="2015-05" db="EMBL/GenBank/DDBJ databases">
        <title>Draft genome sequence of Microvirga vignae strain BR3299, a novel nitrogen fixing bacteria isolated from Brazil semi-aired region.</title>
        <authorList>
            <person name="Zilli J.E."/>
            <person name="Passos S.R."/>
            <person name="Leite J."/>
            <person name="Baldani J.I."/>
            <person name="Xavier G.R."/>
            <person name="Rumjaneck N.G."/>
            <person name="Simoes-Araujo J.L."/>
        </authorList>
    </citation>
    <scope>NUCLEOTIDE SEQUENCE [LARGE SCALE GENOMIC DNA]</scope>
    <source>
        <strain evidence="9 10">BR3299</strain>
    </source>
</reference>
<dbReference type="EC" id="6.3.5.3" evidence="8"/>
<evidence type="ECO:0000256" key="7">
    <source>
        <dbReference type="ARBA" id="ARBA00022962"/>
    </source>
</evidence>
<keyword evidence="1 8" id="KW-0963">Cytoplasm</keyword>
<dbReference type="PANTHER" id="PTHR47552">
    <property type="entry name" value="PHOSPHORIBOSYLFORMYLGLYCINAMIDINE SYNTHASE SUBUNIT PURQ"/>
    <property type="match status" value="1"/>
</dbReference>
<dbReference type="PATRIC" id="fig|1225564.3.peg.5869"/>
<dbReference type="PROSITE" id="PS51273">
    <property type="entry name" value="GATASE_TYPE_1"/>
    <property type="match status" value="1"/>
</dbReference>
<comment type="catalytic activity">
    <reaction evidence="8">
        <text>N(2)-formyl-N(1)-(5-phospho-beta-D-ribosyl)glycinamide + L-glutamine + ATP + H2O = 2-formamido-N(1)-(5-O-phospho-beta-D-ribosyl)acetamidine + L-glutamate + ADP + phosphate + H(+)</text>
        <dbReference type="Rhea" id="RHEA:17129"/>
        <dbReference type="ChEBI" id="CHEBI:15377"/>
        <dbReference type="ChEBI" id="CHEBI:15378"/>
        <dbReference type="ChEBI" id="CHEBI:29985"/>
        <dbReference type="ChEBI" id="CHEBI:30616"/>
        <dbReference type="ChEBI" id="CHEBI:43474"/>
        <dbReference type="ChEBI" id="CHEBI:58359"/>
        <dbReference type="ChEBI" id="CHEBI:147286"/>
        <dbReference type="ChEBI" id="CHEBI:147287"/>
        <dbReference type="ChEBI" id="CHEBI:456216"/>
        <dbReference type="EC" id="6.3.5.3"/>
    </reaction>
</comment>
<feature type="active site" evidence="8">
    <location>
        <position position="205"/>
    </location>
</feature>
<dbReference type="OrthoDB" id="9804441at2"/>